<feature type="compositionally biased region" description="Basic and acidic residues" evidence="5">
    <location>
        <begin position="466"/>
        <end position="477"/>
    </location>
</feature>
<gene>
    <name evidence="7" type="ORF">ODALV1_LOCUS12754</name>
</gene>
<dbReference type="EMBL" id="CAXLJM020000038">
    <property type="protein sequence ID" value="CAL8107708.1"/>
    <property type="molecule type" value="Genomic_DNA"/>
</dbReference>
<keyword evidence="8" id="KW-1185">Reference proteome</keyword>
<evidence type="ECO:0000313" key="7">
    <source>
        <dbReference type="EMBL" id="CAL8107708.1"/>
    </source>
</evidence>
<feature type="compositionally biased region" description="Acidic residues" evidence="5">
    <location>
        <begin position="451"/>
        <end position="465"/>
    </location>
</feature>
<evidence type="ECO:0000256" key="2">
    <source>
        <dbReference type="ARBA" id="ARBA00022741"/>
    </source>
</evidence>
<feature type="compositionally biased region" description="Polar residues" evidence="5">
    <location>
        <begin position="104"/>
        <end position="123"/>
    </location>
</feature>
<dbReference type="InterPro" id="IPR023179">
    <property type="entry name" value="GTP-bd_ortho_bundle_sf"/>
</dbReference>
<dbReference type="PROSITE" id="PS51721">
    <property type="entry name" value="G_CP"/>
    <property type="match status" value="1"/>
</dbReference>
<dbReference type="Gene3D" id="3.40.50.300">
    <property type="entry name" value="P-loop containing nucleotide triphosphate hydrolases"/>
    <property type="match status" value="1"/>
</dbReference>
<evidence type="ECO:0000256" key="1">
    <source>
        <dbReference type="ARBA" id="ARBA00004123"/>
    </source>
</evidence>
<organism evidence="7 8">
    <name type="scientific">Orchesella dallaii</name>
    <dbReference type="NCBI Taxonomy" id="48710"/>
    <lineage>
        <taxon>Eukaryota</taxon>
        <taxon>Metazoa</taxon>
        <taxon>Ecdysozoa</taxon>
        <taxon>Arthropoda</taxon>
        <taxon>Hexapoda</taxon>
        <taxon>Collembola</taxon>
        <taxon>Entomobryomorpha</taxon>
        <taxon>Entomobryoidea</taxon>
        <taxon>Orchesellidae</taxon>
        <taxon>Orchesellinae</taxon>
        <taxon>Orchesella</taxon>
    </lineage>
</organism>
<proteinExistence type="predicted"/>
<evidence type="ECO:0000259" key="6">
    <source>
        <dbReference type="PROSITE" id="PS51721"/>
    </source>
</evidence>
<dbReference type="InterPro" id="IPR006073">
    <property type="entry name" value="GTP-bd"/>
</dbReference>
<dbReference type="SUPFAM" id="SSF52540">
    <property type="entry name" value="P-loop containing nucleoside triphosphate hydrolases"/>
    <property type="match status" value="1"/>
</dbReference>
<feature type="region of interest" description="Disordered" evidence="5">
    <location>
        <begin position="449"/>
        <end position="523"/>
    </location>
</feature>
<dbReference type="PRINTS" id="PR00326">
    <property type="entry name" value="GTP1OBG"/>
</dbReference>
<dbReference type="PANTHER" id="PTHR11089:SF30">
    <property type="entry name" value="GUANINE NUCLEOTIDE-BINDING PROTEIN-LIKE 3 HOMOLOG"/>
    <property type="match status" value="1"/>
</dbReference>
<keyword evidence="3" id="KW-0342">GTP-binding</keyword>
<keyword evidence="4" id="KW-0539">Nucleus</keyword>
<dbReference type="InterPro" id="IPR030378">
    <property type="entry name" value="G_CP_dom"/>
</dbReference>
<evidence type="ECO:0000256" key="3">
    <source>
        <dbReference type="ARBA" id="ARBA00023134"/>
    </source>
</evidence>
<feature type="region of interest" description="Disordered" evidence="5">
    <location>
        <begin position="538"/>
        <end position="560"/>
    </location>
</feature>
<reference evidence="7 8" key="1">
    <citation type="submission" date="2024-08" db="EMBL/GenBank/DDBJ databases">
        <authorList>
            <person name="Cucini C."/>
            <person name="Frati F."/>
        </authorList>
    </citation>
    <scope>NUCLEOTIDE SEQUENCE [LARGE SCALE GENOMIC DNA]</scope>
</reference>
<dbReference type="CDD" id="cd04178">
    <property type="entry name" value="Nucleostemin_like"/>
    <property type="match status" value="1"/>
</dbReference>
<evidence type="ECO:0000313" key="8">
    <source>
        <dbReference type="Proteomes" id="UP001642540"/>
    </source>
</evidence>
<feature type="compositionally biased region" description="Basic and acidic residues" evidence="5">
    <location>
        <begin position="80"/>
        <end position="103"/>
    </location>
</feature>
<dbReference type="PANTHER" id="PTHR11089">
    <property type="entry name" value="GTP-BINDING PROTEIN-RELATED"/>
    <property type="match status" value="1"/>
</dbReference>
<keyword evidence="2" id="KW-0547">Nucleotide-binding</keyword>
<dbReference type="Pfam" id="PF08701">
    <property type="entry name" value="GN3L_Grn1"/>
    <property type="match status" value="1"/>
</dbReference>
<dbReference type="Gene3D" id="1.10.1580.10">
    <property type="match status" value="1"/>
</dbReference>
<comment type="subcellular location">
    <subcellularLocation>
        <location evidence="1">Nucleus</location>
    </subcellularLocation>
</comment>
<dbReference type="Pfam" id="PF01926">
    <property type="entry name" value="MMR_HSR1"/>
    <property type="match status" value="1"/>
</dbReference>
<feature type="region of interest" description="Disordered" evidence="5">
    <location>
        <begin position="1"/>
        <end position="20"/>
    </location>
</feature>
<sequence>MVKQMLKKKSKRMPAKKRYKIEKKVREHNRKLRKIQKTEKFKKKGGSSRRLIIVPGECPFKDKILAEATALKENIKQEKFQRREQIKEDRKAKREKKKEEKRNGSVSTDVQKPSTSGDSGKKVTTTFEDLLKKAQERGYQFEKVEQVKSQGDASLKAFYRQFQQVVNDSDVIIEVLDARDPLGTRNPEAEEAVRMHSDKKLLMILNKCDLVPVENIQKWIAYLKQTGNATVLPFKANTQKQKDNLGAVASITDSMNLTETKKTVGISDLMGLLGAWARGEAGGITVGVIGMPNVGKSSLINSLKRCAACNVGAKPGVTRNLQIVHLNSKLRLIDSPGICFSKETGNESMTIEKILDRVPKTTLMLQYGIPDFDDSEEFLANIASKYGQLKKGGIPNTGAAEQKLIHDWHTGAIRFFTEPPTPEESAATSAAIVSTLSKPFSLTDFVPNNEVEMDNAEGSDDDDDAEMKMQTEDEPNRRVTRSAAKKSVSFAIDDDTTHTLSSRKSAKRQAKAEQAISPEGQRKLGLVASKKTIMKKLRKSKKKSAKHASALSDLVETLTM</sequence>
<protein>
    <recommendedName>
        <fullName evidence="6">CP-type G domain-containing protein</fullName>
    </recommendedName>
</protein>
<dbReference type="InterPro" id="IPR027417">
    <property type="entry name" value="P-loop_NTPase"/>
</dbReference>
<evidence type="ECO:0000256" key="5">
    <source>
        <dbReference type="SAM" id="MobiDB-lite"/>
    </source>
</evidence>
<comment type="caution">
    <text evidence="7">The sequence shown here is derived from an EMBL/GenBank/DDBJ whole genome shotgun (WGS) entry which is preliminary data.</text>
</comment>
<feature type="region of interest" description="Disordered" evidence="5">
    <location>
        <begin position="80"/>
        <end position="123"/>
    </location>
</feature>
<dbReference type="InterPro" id="IPR050755">
    <property type="entry name" value="TRAFAC_YlqF/YawG_RiboMat"/>
</dbReference>
<dbReference type="Proteomes" id="UP001642540">
    <property type="component" value="Unassembled WGS sequence"/>
</dbReference>
<name>A0ABP1QT50_9HEXA</name>
<evidence type="ECO:0000256" key="4">
    <source>
        <dbReference type="ARBA" id="ARBA00023242"/>
    </source>
</evidence>
<feature type="domain" description="CP-type G" evidence="6">
    <location>
        <begin position="159"/>
        <end position="341"/>
    </location>
</feature>
<accession>A0ABP1QT50</accession>
<dbReference type="InterPro" id="IPR014813">
    <property type="entry name" value="Gnl3_N_dom"/>
</dbReference>